<evidence type="ECO:0000259" key="4">
    <source>
        <dbReference type="SMART" id="SM00903"/>
    </source>
</evidence>
<accession>A0A930GXC5</accession>
<dbReference type="InterPro" id="IPR052174">
    <property type="entry name" value="Flavoredoxin"/>
</dbReference>
<evidence type="ECO:0000313" key="6">
    <source>
        <dbReference type="Proteomes" id="UP000709351"/>
    </source>
</evidence>
<evidence type="ECO:0000256" key="2">
    <source>
        <dbReference type="ARBA" id="ARBA00022630"/>
    </source>
</evidence>
<dbReference type="InterPro" id="IPR002563">
    <property type="entry name" value="Flavin_Rdtase-like_dom"/>
</dbReference>
<sequence length="188" mass="20717">MAKELWRAGNMLYPVPAVLVSCQNKAGESNMITIAWTGTVCSDPPMLSISVRKNRASHSMLMETGEFVVNLPTEGMVKELDKAGVLSGKNVNKWELLHLHPEKASTVSVPLISECPVNIECKIEQVLELGSHDMFLGKVMAVHVESSLLDTKGRLQLEKAKLLSYSHGQYFSLGKCIGSFGFSVRKRK</sequence>
<reference evidence="5" key="1">
    <citation type="submission" date="2020-04" db="EMBL/GenBank/DDBJ databases">
        <title>Deep metagenomics examines the oral microbiome during advanced dental caries in children, revealing novel taxa and co-occurrences with host molecules.</title>
        <authorList>
            <person name="Baker J.L."/>
            <person name="Morton J.T."/>
            <person name="Dinis M."/>
            <person name="Alvarez R."/>
            <person name="Tran N.C."/>
            <person name="Knight R."/>
            <person name="Edlund A."/>
        </authorList>
    </citation>
    <scope>NUCLEOTIDE SEQUENCE</scope>
    <source>
        <strain evidence="5">JCVI_24_bin.2</strain>
    </source>
</reference>
<dbReference type="Pfam" id="PF01613">
    <property type="entry name" value="Flavin_Reduct"/>
    <property type="match status" value="1"/>
</dbReference>
<comment type="similarity">
    <text evidence="3">Belongs to the flavoredoxin family.</text>
</comment>
<proteinExistence type="inferred from homology"/>
<gene>
    <name evidence="5" type="ORF">HXM93_03150</name>
</gene>
<name>A0A930GXC5_9FIRM</name>
<dbReference type="PROSITE" id="PS51257">
    <property type="entry name" value="PROKAR_LIPOPROTEIN"/>
    <property type="match status" value="1"/>
</dbReference>
<comment type="cofactor">
    <cofactor evidence="1">
        <name>FMN</name>
        <dbReference type="ChEBI" id="CHEBI:58210"/>
    </cofactor>
</comment>
<keyword evidence="2" id="KW-0285">Flavoprotein</keyword>
<dbReference type="PANTHER" id="PTHR43567:SF1">
    <property type="entry name" value="FLAVOREDOXIN"/>
    <property type="match status" value="1"/>
</dbReference>
<evidence type="ECO:0000256" key="1">
    <source>
        <dbReference type="ARBA" id="ARBA00001917"/>
    </source>
</evidence>
<dbReference type="SMART" id="SM00903">
    <property type="entry name" value="Flavin_Reduct"/>
    <property type="match status" value="1"/>
</dbReference>
<dbReference type="EMBL" id="JABZRD010000153">
    <property type="protein sequence ID" value="MBF1283516.1"/>
    <property type="molecule type" value="Genomic_DNA"/>
</dbReference>
<protein>
    <submittedName>
        <fullName evidence="5">Flavin reductase family protein</fullName>
    </submittedName>
</protein>
<dbReference type="InterPro" id="IPR012349">
    <property type="entry name" value="Split_barrel_FMN-bd"/>
</dbReference>
<dbReference type="GO" id="GO:0010181">
    <property type="term" value="F:FMN binding"/>
    <property type="evidence" value="ECO:0007669"/>
    <property type="project" value="InterPro"/>
</dbReference>
<feature type="domain" description="Flavin reductase like" evidence="4">
    <location>
        <begin position="11"/>
        <end position="157"/>
    </location>
</feature>
<evidence type="ECO:0000313" key="5">
    <source>
        <dbReference type="EMBL" id="MBF1283516.1"/>
    </source>
</evidence>
<dbReference type="GO" id="GO:0016646">
    <property type="term" value="F:oxidoreductase activity, acting on the CH-NH group of donors, NAD or NADP as acceptor"/>
    <property type="evidence" value="ECO:0007669"/>
    <property type="project" value="UniProtKB-ARBA"/>
</dbReference>
<organism evidence="5 6">
    <name type="scientific">Oribacterium parvum</name>
    <dbReference type="NCBI Taxonomy" id="1501329"/>
    <lineage>
        <taxon>Bacteria</taxon>
        <taxon>Bacillati</taxon>
        <taxon>Bacillota</taxon>
        <taxon>Clostridia</taxon>
        <taxon>Lachnospirales</taxon>
        <taxon>Lachnospiraceae</taxon>
        <taxon>Oribacterium</taxon>
    </lineage>
</organism>
<comment type="caution">
    <text evidence="5">The sequence shown here is derived from an EMBL/GenBank/DDBJ whole genome shotgun (WGS) entry which is preliminary data.</text>
</comment>
<dbReference type="SUPFAM" id="SSF50475">
    <property type="entry name" value="FMN-binding split barrel"/>
    <property type="match status" value="1"/>
</dbReference>
<dbReference type="Gene3D" id="2.30.110.10">
    <property type="entry name" value="Electron Transport, Fmn-binding Protein, Chain A"/>
    <property type="match status" value="1"/>
</dbReference>
<evidence type="ECO:0000256" key="3">
    <source>
        <dbReference type="ARBA" id="ARBA00038054"/>
    </source>
</evidence>
<dbReference type="PANTHER" id="PTHR43567">
    <property type="entry name" value="FLAVOREDOXIN-RELATED-RELATED"/>
    <property type="match status" value="1"/>
</dbReference>
<dbReference type="Proteomes" id="UP000709351">
    <property type="component" value="Unassembled WGS sequence"/>
</dbReference>
<dbReference type="AlphaFoldDB" id="A0A930GXC5"/>